<dbReference type="GO" id="GO:0005737">
    <property type="term" value="C:cytoplasm"/>
    <property type="evidence" value="ECO:0007669"/>
    <property type="project" value="TreeGrafter"/>
</dbReference>
<dbReference type="PROSITE" id="PS50238">
    <property type="entry name" value="RHOGAP"/>
    <property type="match status" value="1"/>
</dbReference>
<dbReference type="Gene3D" id="2.30.29.30">
    <property type="entry name" value="Pleckstrin-homology domain (PH domain)/Phosphotyrosine-binding domain (PTB)"/>
    <property type="match status" value="1"/>
</dbReference>
<evidence type="ECO:0000313" key="6">
    <source>
        <dbReference type="Proteomes" id="UP001142055"/>
    </source>
</evidence>
<dbReference type="Gene3D" id="1.10.555.10">
    <property type="entry name" value="Rho GTPase activation protein"/>
    <property type="match status" value="1"/>
</dbReference>
<evidence type="ECO:0000313" key="5">
    <source>
        <dbReference type="EMBL" id="KAJ6225325.1"/>
    </source>
</evidence>
<feature type="compositionally biased region" description="Polar residues" evidence="2">
    <location>
        <begin position="317"/>
        <end position="329"/>
    </location>
</feature>
<dbReference type="GO" id="GO:0007165">
    <property type="term" value="P:signal transduction"/>
    <property type="evidence" value="ECO:0007669"/>
    <property type="project" value="InterPro"/>
</dbReference>
<feature type="region of interest" description="Disordered" evidence="2">
    <location>
        <begin position="1"/>
        <end position="20"/>
    </location>
</feature>
<evidence type="ECO:0000256" key="2">
    <source>
        <dbReference type="SAM" id="MobiDB-lite"/>
    </source>
</evidence>
<dbReference type="PANTHER" id="PTHR23176">
    <property type="entry name" value="RHO/RAC/CDC GTPASE-ACTIVATING PROTEIN"/>
    <property type="match status" value="1"/>
</dbReference>
<dbReference type="InterPro" id="IPR001849">
    <property type="entry name" value="PH_domain"/>
</dbReference>
<organism evidence="5 6">
    <name type="scientific">Blomia tropicalis</name>
    <name type="common">Mite</name>
    <dbReference type="NCBI Taxonomy" id="40697"/>
    <lineage>
        <taxon>Eukaryota</taxon>
        <taxon>Metazoa</taxon>
        <taxon>Ecdysozoa</taxon>
        <taxon>Arthropoda</taxon>
        <taxon>Chelicerata</taxon>
        <taxon>Arachnida</taxon>
        <taxon>Acari</taxon>
        <taxon>Acariformes</taxon>
        <taxon>Sarcoptiformes</taxon>
        <taxon>Astigmata</taxon>
        <taxon>Glycyphagoidea</taxon>
        <taxon>Echimyopodidae</taxon>
        <taxon>Blomia</taxon>
    </lineage>
</organism>
<evidence type="ECO:0000256" key="1">
    <source>
        <dbReference type="ARBA" id="ARBA00022468"/>
    </source>
</evidence>
<accession>A0A9Q0RT38</accession>
<comment type="caution">
    <text evidence="5">The sequence shown here is derived from an EMBL/GenBank/DDBJ whole genome shotgun (WGS) entry which is preliminary data.</text>
</comment>
<dbReference type="InterPro" id="IPR008936">
    <property type="entry name" value="Rho_GTPase_activation_prot"/>
</dbReference>
<evidence type="ECO:0000259" key="4">
    <source>
        <dbReference type="PROSITE" id="PS50238"/>
    </source>
</evidence>
<dbReference type="InterPro" id="IPR000198">
    <property type="entry name" value="RhoGAP_dom"/>
</dbReference>
<name>A0A9Q0RT38_BLOTA</name>
<sequence length="560" mass="64559">MMNWSNANANLGHTSASPYDNQLRQPKLALSLNDLSFPINDSPVLDLDLTTQFSPILGENEHLFSTEEIEKWFCKRSENGRVIIYDENSQNMFNDMSHVGNEQSRQYKINDHYDQDVDTRSKQNMKSNFKYGPNLGNDLQLVNHDRNVKAHSMALLSNRNNNSQDLIVFNEQFKHSSPLQSFQYFPPPPTSLNMKDIINSGTLSRARTQVSGKMSKRKNWCTSYLVLTKYYLIFFKDQKSAFASKVLKPEFVLGLLQASIEWCPTKSRRKNCFQVSTFQDQVLLHEENGELNSKWFSAIRDCISKLPTPFNSNSKLSMLNDGSSMATQTKLKRSRSTKQYRPNEELELPGGGRNTLSGYATIANPPMNDKKVKIRERLRQFLRMRPTMESLREKGIIKDENVFGCSLDQLCARDKSSIPKFIQQCVEAIEFRDLKADGIYRACGNLSTVQKLRFEINQDNYHGLWKEEDVHVLTGLLKMFFRSMPEPLFPCDRFSLMMKAISMIDILFILSSSYKLTVVLSLKGIKDSQAKIDAFRKLINDLPPNNYDTLKFILQHLLRY</sequence>
<dbReference type="InterPro" id="IPR050729">
    <property type="entry name" value="Rho-GAP"/>
</dbReference>
<keyword evidence="1" id="KW-0343">GTPase activation</keyword>
<dbReference type="GO" id="GO:0005096">
    <property type="term" value="F:GTPase activator activity"/>
    <property type="evidence" value="ECO:0007669"/>
    <property type="project" value="UniProtKB-KW"/>
</dbReference>
<dbReference type="SMART" id="SM00324">
    <property type="entry name" value="RhoGAP"/>
    <property type="match status" value="1"/>
</dbReference>
<proteinExistence type="predicted"/>
<dbReference type="PANTHER" id="PTHR23176:SF129">
    <property type="entry name" value="RHO GTPASE ACTIVATING PROTEIN AT 16F, ISOFORM E-RELATED"/>
    <property type="match status" value="1"/>
</dbReference>
<dbReference type="InterPro" id="IPR011993">
    <property type="entry name" value="PH-like_dom_sf"/>
</dbReference>
<feature type="domain" description="Rho-GAP" evidence="4">
    <location>
        <begin position="405"/>
        <end position="560"/>
    </location>
</feature>
<dbReference type="SUPFAM" id="SSF50729">
    <property type="entry name" value="PH domain-like"/>
    <property type="match status" value="1"/>
</dbReference>
<reference evidence="5" key="1">
    <citation type="submission" date="2022-12" db="EMBL/GenBank/DDBJ databases">
        <title>Genome assemblies of Blomia tropicalis.</title>
        <authorList>
            <person name="Cui Y."/>
        </authorList>
    </citation>
    <scope>NUCLEOTIDE SEQUENCE</scope>
    <source>
        <tissue evidence="5">Adult mites</tissue>
    </source>
</reference>
<dbReference type="Pfam" id="PF00620">
    <property type="entry name" value="RhoGAP"/>
    <property type="match status" value="1"/>
</dbReference>
<gene>
    <name evidence="5" type="ORF">RDWZM_003870</name>
</gene>
<dbReference type="AlphaFoldDB" id="A0A9Q0RT38"/>
<dbReference type="EMBL" id="JAPWDV010000001">
    <property type="protein sequence ID" value="KAJ6225325.1"/>
    <property type="molecule type" value="Genomic_DNA"/>
</dbReference>
<dbReference type="PROSITE" id="PS50003">
    <property type="entry name" value="PH_DOMAIN"/>
    <property type="match status" value="1"/>
</dbReference>
<dbReference type="SMART" id="SM00233">
    <property type="entry name" value="PH"/>
    <property type="match status" value="1"/>
</dbReference>
<protein>
    <submittedName>
        <fullName evidence="5">Uncharacterized protein</fullName>
    </submittedName>
</protein>
<feature type="domain" description="PH" evidence="3">
    <location>
        <begin position="196"/>
        <end position="304"/>
    </location>
</feature>
<keyword evidence="6" id="KW-1185">Reference proteome</keyword>
<dbReference type="Pfam" id="PF00169">
    <property type="entry name" value="PH"/>
    <property type="match status" value="1"/>
</dbReference>
<feature type="region of interest" description="Disordered" evidence="2">
    <location>
        <begin position="317"/>
        <end position="348"/>
    </location>
</feature>
<dbReference type="SUPFAM" id="SSF48350">
    <property type="entry name" value="GTPase activation domain, GAP"/>
    <property type="match status" value="1"/>
</dbReference>
<evidence type="ECO:0000259" key="3">
    <source>
        <dbReference type="PROSITE" id="PS50003"/>
    </source>
</evidence>
<dbReference type="Proteomes" id="UP001142055">
    <property type="component" value="Chromosome 1"/>
</dbReference>